<dbReference type="SUPFAM" id="SSF56219">
    <property type="entry name" value="DNase I-like"/>
    <property type="match status" value="1"/>
</dbReference>
<dbReference type="Pfam" id="PF03372">
    <property type="entry name" value="Exo_endo_phos"/>
    <property type="match status" value="1"/>
</dbReference>
<reference evidence="4 5" key="1">
    <citation type="journal article" date="2018" name="Front. Plant Sci.">
        <title>Red Clover (Trifolium pratense) and Zigzag Clover (T. medium) - A Picture of Genomic Similarities and Differences.</title>
        <authorList>
            <person name="Dluhosova J."/>
            <person name="Istvanek J."/>
            <person name="Nedelnik J."/>
            <person name="Repkova J."/>
        </authorList>
    </citation>
    <scope>NUCLEOTIDE SEQUENCE [LARGE SCALE GENOMIC DNA]</scope>
    <source>
        <strain evidence="5">cv. 10/8</strain>
        <tissue evidence="4">Leaf</tissue>
    </source>
</reference>
<keyword evidence="2" id="KW-0812">Transmembrane</keyword>
<evidence type="ECO:0000256" key="1">
    <source>
        <dbReference type="SAM" id="MobiDB-lite"/>
    </source>
</evidence>
<dbReference type="PANTHER" id="PTHR35218:SF9">
    <property type="entry name" value="ENDONUCLEASE_EXONUCLEASE_PHOSPHATASE DOMAIN-CONTAINING PROTEIN"/>
    <property type="match status" value="1"/>
</dbReference>
<proteinExistence type="predicted"/>
<dbReference type="InterPro" id="IPR005135">
    <property type="entry name" value="Endo/exonuclease/phosphatase"/>
</dbReference>
<evidence type="ECO:0000313" key="4">
    <source>
        <dbReference type="EMBL" id="MCH82272.1"/>
    </source>
</evidence>
<feature type="compositionally biased region" description="Acidic residues" evidence="1">
    <location>
        <begin position="1"/>
        <end position="22"/>
    </location>
</feature>
<dbReference type="Proteomes" id="UP000265520">
    <property type="component" value="Unassembled WGS sequence"/>
</dbReference>
<dbReference type="Gene3D" id="3.60.10.10">
    <property type="entry name" value="Endonuclease/exonuclease/phosphatase"/>
    <property type="match status" value="1"/>
</dbReference>
<organism evidence="4 5">
    <name type="scientific">Trifolium medium</name>
    <dbReference type="NCBI Taxonomy" id="97028"/>
    <lineage>
        <taxon>Eukaryota</taxon>
        <taxon>Viridiplantae</taxon>
        <taxon>Streptophyta</taxon>
        <taxon>Embryophyta</taxon>
        <taxon>Tracheophyta</taxon>
        <taxon>Spermatophyta</taxon>
        <taxon>Magnoliopsida</taxon>
        <taxon>eudicotyledons</taxon>
        <taxon>Gunneridae</taxon>
        <taxon>Pentapetalae</taxon>
        <taxon>rosids</taxon>
        <taxon>fabids</taxon>
        <taxon>Fabales</taxon>
        <taxon>Fabaceae</taxon>
        <taxon>Papilionoideae</taxon>
        <taxon>50 kb inversion clade</taxon>
        <taxon>NPAAA clade</taxon>
        <taxon>Hologalegina</taxon>
        <taxon>IRL clade</taxon>
        <taxon>Trifolieae</taxon>
        <taxon>Trifolium</taxon>
    </lineage>
</organism>
<dbReference type="EMBL" id="LXQA010003435">
    <property type="protein sequence ID" value="MCH82272.1"/>
    <property type="molecule type" value="Genomic_DNA"/>
</dbReference>
<comment type="caution">
    <text evidence="4">The sequence shown here is derived from an EMBL/GenBank/DDBJ whole genome shotgun (WGS) entry which is preliminary data.</text>
</comment>
<name>A0A392M4E8_9FABA</name>
<protein>
    <recommendedName>
        <fullName evidence="3">Endonuclease/exonuclease/phosphatase domain-containing protein</fullName>
    </recommendedName>
</protein>
<feature type="domain" description="Endonuclease/exonuclease/phosphatase" evidence="3">
    <location>
        <begin position="46"/>
        <end position="198"/>
    </location>
</feature>
<feature type="region of interest" description="Disordered" evidence="1">
    <location>
        <begin position="1"/>
        <end position="23"/>
    </location>
</feature>
<evidence type="ECO:0000256" key="2">
    <source>
        <dbReference type="SAM" id="Phobius"/>
    </source>
</evidence>
<keyword evidence="2" id="KW-1133">Transmembrane helix</keyword>
<gene>
    <name evidence="4" type="ORF">A2U01_0003073</name>
</gene>
<sequence>MEASNEEGMIDGEVFEDADDQDTNGTTDFEMELWLRLVSHNSDDFEGAANTTFYRYCRQYVSLNKPAMLVIMETRCDPNKLRKTFNLLGYDNFSATEVQGYAGGIIVAWKKDDISVEVCIKSFQYMHLKVNYPNEANRNALWDELKVIASSMNEPWLLAGDFNDIMTADEKKGGAAASRRKCNIFRDRVLTRLEYSDHHPIIISPKEAPHPVAKRQFRFESAWLMEDTYTNMLRQSWNMNGNIKENLTNVERNVKGWKYQTIDEVMYKKKELTNRINGIQRCLQEGRANGGLRRMECNLQNQLSNILRKEELMWYQRSRAKWLMDGDRNTKYYHLKTVDRRRKNNILMLKDSNGQWVEDTAQLQQAANEFYMNSFSDDQLTRTWLNTEVTFPVLDTSIKEKMAAPVNEEEFKELSLICIRGRHRGRMDSQLGFIKSRGMLWVALSIVLWKMYGIIQVSLQIFA</sequence>
<dbReference type="AlphaFoldDB" id="A0A392M4E8"/>
<evidence type="ECO:0000313" key="5">
    <source>
        <dbReference type="Proteomes" id="UP000265520"/>
    </source>
</evidence>
<dbReference type="GO" id="GO:0003824">
    <property type="term" value="F:catalytic activity"/>
    <property type="evidence" value="ECO:0007669"/>
    <property type="project" value="InterPro"/>
</dbReference>
<keyword evidence="2" id="KW-0472">Membrane</keyword>
<dbReference type="InterPro" id="IPR036691">
    <property type="entry name" value="Endo/exonu/phosph_ase_sf"/>
</dbReference>
<dbReference type="PANTHER" id="PTHR35218">
    <property type="entry name" value="RNASE H DOMAIN-CONTAINING PROTEIN"/>
    <property type="match status" value="1"/>
</dbReference>
<evidence type="ECO:0000259" key="3">
    <source>
        <dbReference type="Pfam" id="PF03372"/>
    </source>
</evidence>
<keyword evidence="5" id="KW-1185">Reference proteome</keyword>
<feature type="transmembrane region" description="Helical" evidence="2">
    <location>
        <begin position="439"/>
        <end position="462"/>
    </location>
</feature>
<accession>A0A392M4E8</accession>